<dbReference type="Gene3D" id="3.40.50.1390">
    <property type="entry name" value="Resolvase, N-terminal catalytic domain"/>
    <property type="match status" value="1"/>
</dbReference>
<reference evidence="1" key="1">
    <citation type="journal article" date="2013" name="Environ. Microbiol.">
        <title>Microbiota from the distal guts of lean and obese adolescents exhibit partial functional redundancy besides clear differences in community structure.</title>
        <authorList>
            <person name="Ferrer M."/>
            <person name="Ruiz A."/>
            <person name="Lanza F."/>
            <person name="Haange S.B."/>
            <person name="Oberbach A."/>
            <person name="Till H."/>
            <person name="Bargiela R."/>
            <person name="Campoy C."/>
            <person name="Segura M.T."/>
            <person name="Richter M."/>
            <person name="von Bergen M."/>
            <person name="Seifert J."/>
            <person name="Suarez A."/>
        </authorList>
    </citation>
    <scope>NUCLEOTIDE SEQUENCE</scope>
</reference>
<name>K1TVH6_9ZZZZ</name>
<gene>
    <name evidence="1" type="ORF">OBE_03296</name>
</gene>
<proteinExistence type="predicted"/>
<dbReference type="InterPro" id="IPR036162">
    <property type="entry name" value="Resolvase-like_N_sf"/>
</dbReference>
<dbReference type="GO" id="GO:0000150">
    <property type="term" value="F:DNA strand exchange activity"/>
    <property type="evidence" value="ECO:0007669"/>
    <property type="project" value="InterPro"/>
</dbReference>
<sequence length="124" mass="14478">MQWYDDVARFHPQWNVINRYIDQGITGTQVYKRDAFMQMMEDAVVDTLIQWRDGFMNIVYSQETDRQHFDIASKINLSCILTGFTLTDEETSNQDRYIAEFTSDSGGWYTVRVVDIGSEQEVGI</sequence>
<dbReference type="GO" id="GO:0003677">
    <property type="term" value="F:DNA binding"/>
    <property type="evidence" value="ECO:0007669"/>
    <property type="project" value="InterPro"/>
</dbReference>
<dbReference type="AlphaFoldDB" id="K1TVH6"/>
<evidence type="ECO:0000313" key="1">
    <source>
        <dbReference type="EMBL" id="EKC71634.1"/>
    </source>
</evidence>
<comment type="caution">
    <text evidence="1">The sequence shown here is derived from an EMBL/GenBank/DDBJ whole genome shotgun (WGS) entry which is preliminary data.</text>
</comment>
<dbReference type="EMBL" id="AJWZ01002194">
    <property type="protein sequence ID" value="EKC71634.1"/>
    <property type="molecule type" value="Genomic_DNA"/>
</dbReference>
<feature type="non-terminal residue" evidence="1">
    <location>
        <position position="124"/>
    </location>
</feature>
<accession>K1TVH6</accession>
<protein>
    <submittedName>
        <fullName evidence="1">Resolvase domain protein</fullName>
    </submittedName>
</protein>
<organism evidence="1">
    <name type="scientific">human gut metagenome</name>
    <dbReference type="NCBI Taxonomy" id="408170"/>
    <lineage>
        <taxon>unclassified sequences</taxon>
        <taxon>metagenomes</taxon>
        <taxon>organismal metagenomes</taxon>
    </lineage>
</organism>